<protein>
    <recommendedName>
        <fullName evidence="8">Alpha-2-macroglobulin</fullName>
    </recommendedName>
</protein>
<dbReference type="InterPro" id="IPR008930">
    <property type="entry name" value="Terpenoid_cyclase/PrenylTrfase"/>
</dbReference>
<evidence type="ECO:0000256" key="1">
    <source>
        <dbReference type="ARBA" id="ARBA00010556"/>
    </source>
</evidence>
<evidence type="ECO:0000259" key="5">
    <source>
        <dbReference type="SMART" id="SM01360"/>
    </source>
</evidence>
<keyword evidence="3" id="KW-1133">Transmembrane helix</keyword>
<dbReference type="InterPro" id="IPR002890">
    <property type="entry name" value="MG2"/>
</dbReference>
<dbReference type="InterPro" id="IPR001599">
    <property type="entry name" value="Macroglobln_a2"/>
</dbReference>
<dbReference type="InterPro" id="IPR051802">
    <property type="entry name" value="YfhM-like"/>
</dbReference>
<reference evidence="6 7" key="1">
    <citation type="submission" date="2015-11" db="EMBL/GenBank/DDBJ databases">
        <title>Genomic analysis of 38 Legionella species identifies large and diverse effector repertoires.</title>
        <authorList>
            <person name="Burstein D."/>
            <person name="Amaro F."/>
            <person name="Zusman T."/>
            <person name="Lifshitz Z."/>
            <person name="Cohen O."/>
            <person name="Gilbert J.A."/>
            <person name="Pupko T."/>
            <person name="Shuman H.A."/>
            <person name="Segal G."/>
        </authorList>
    </citation>
    <scope>NUCLEOTIDE SEQUENCE [LARGE SCALE GENOMIC DNA]</scope>
    <source>
        <strain evidence="6 7">Mt.St.Helens-9</strain>
    </source>
</reference>
<feature type="domain" description="Alpha-2-macroglobulin" evidence="5">
    <location>
        <begin position="1264"/>
        <end position="1356"/>
    </location>
</feature>
<feature type="domain" description="Alpha-2-macroglobulin bait region" evidence="4">
    <location>
        <begin position="1059"/>
        <end position="1198"/>
    </location>
</feature>
<dbReference type="Proteomes" id="UP000054877">
    <property type="component" value="Unassembled WGS sequence"/>
</dbReference>
<dbReference type="Pfam" id="PF07703">
    <property type="entry name" value="A2M_BRD"/>
    <property type="match status" value="1"/>
</dbReference>
<dbReference type="Gene3D" id="2.60.40.1930">
    <property type="match status" value="1"/>
</dbReference>
<evidence type="ECO:0000313" key="7">
    <source>
        <dbReference type="Proteomes" id="UP000054877"/>
    </source>
</evidence>
<organism evidence="6 7">
    <name type="scientific">Legionella spiritensis</name>
    <dbReference type="NCBI Taxonomy" id="452"/>
    <lineage>
        <taxon>Bacteria</taxon>
        <taxon>Pseudomonadati</taxon>
        <taxon>Pseudomonadota</taxon>
        <taxon>Gammaproteobacteria</taxon>
        <taxon>Legionellales</taxon>
        <taxon>Legionellaceae</taxon>
        <taxon>Legionella</taxon>
    </lineage>
</organism>
<dbReference type="OrthoDB" id="9767116at2"/>
<dbReference type="GO" id="GO:0004866">
    <property type="term" value="F:endopeptidase inhibitor activity"/>
    <property type="evidence" value="ECO:0007669"/>
    <property type="project" value="InterPro"/>
</dbReference>
<sequence>MKKNRISWLLAAIGSFLAPLTGRVQWKSPPWFKFLRKKARKNPKQFLGAAAGLGVVLLGLVLGYVWYKNLPQPLLITAKIAEPQITPNQDELVAEPLVIDFGLAGDKRQFTPSSVAPLNEVGKVVTDNIEIKPAIAGQWRWESDSRLIFTPARDWPPGQRYEINFGVKAFADSSKIASLSYTFSTRPFKAAISKFTLYQDTVNPKNRQAVATVEFNFPVDTTSFESKTNLKLQALQQGKLDSDAPPYQFKVTYDKHKRVAYLRSENLQIPEVSRYVLLTVPKDVKSASGTAETLDTVSKNLLIPDQGSYFKVLQTGASIVRNDRDQPEQVLTLETSLGVMQAQLNKHLHVYLLPENYPATKNEREIKHYQWQNPGEITAGILALSTPLTKSAIPADRNYATLHSYKFKARTPRYIYLKLDKGVKSFGDFVLSQDYAAVIAVPEFPREINFLHKGALLALTGEKKLSVAVRGLPAVKFDIARVLPDNINQLVTQSEGDFNNPYFLHTSFNQQNISRIFSETQSFDNSDLSRQQYSALDLGRYVAHDLNSKGPRGLFLLQATGWDVENNVALDVKAGRLILITDMALIVKDNSDKSHDVFVQSITTGLPVANAMVRVLGKNGLPLLTRFTDQEGRVSFPPLQDFTDEREPVVYLANFAGDVSFIPYSNYGRQLNYSRYDVGGLYSGNQEQHRLSAFLFSDRGIYRPGDEAHVGLIVKQTFAQPQPAGLPLEMTVSDPRGTTILDQKFTLNASGYMSFNIPTTATSPTGQYFVNLYLVKDNQADSLLGSTTLRVAEFQPDRMRIAAEFSQKKTKGWLSPDALQARVNLWNLYGAPAANRRVSANLLLAPQDVAFDEYPDYRFVDPLVDDHKPAKVFTDNLAEAKTNDEGQADFDLGLNRFQKATYKLTFFAEGFEAEGGRSVTTQLTALVSPLPYLIGYKPDGELRYINQGSARSIHYIAVNSQLNQQAVRDLKIQLHALHPVTTLVKNPDGTYQYQSVIKSTLIRSQPFSIGGQGTNYSLPTDEIGDFSLSVVDDKNTRLSQARFSVVGASQLPLPKNAELTVKLDKTEYRAGEDIALHVTAPYTGAGLITIERDKVYASQWFRADTTSSVQTIRIPADFQGNGYVNIAFVRNWDSPEIFISPLSFSVVPFTVSHEDHAIAIELKTAKRARPGEALTMVYKTDKPAKIIVFAVDEGILQVAGYQTPDPLAFFFQKRALEVLTQQTVDQILPKYLRDRELSAVGGDEGEAMLARHLNPFKRKTDLPVAYWSGVLESDATPRQLRYQVPDYFNGTLTVMAVAAAFDAIGSASVQSQIRGHFVINPNVPTFVAPGDEFEVTASIANNLENSGDVAEIDVQLLTSPELELISDASQSLTIGEGKEKTVRYTLRARSQPGSATITLVAKAGDKSGKMEATLSVRPATPFLTTLKSGKSDHQKTLAVDRKLYPQYRTVEANAANSPLILVSGLQRYLDNFPYGCTEQLTSRALLLLAMAGQPWFHQDEAEIREKLALAIQMLGQRQMSSGGFSYWPGLGANRSNDFATVYAMQFLTEAKAQGVTVPGDLFYAGIGYLKEFAGQNPRNLEHARLQAYAIYVLTRNEMVTTNYLTNLQLYLDKEQDKLWQEDITGAYVAASYQLLKSEEEASRLIEQYKSSANAGVSDFYNKNIADAQYLYLIARHFPNHLAQVGKDYVMPLVNAINSGEMNTVLAGYTSMALNAYSLSVEPSQENGLTITEILANDKPRYLTPNPAAYQSVTIDGNAKNVVFNGPKGQDYFYQLIQAGFDAQPPAASLQQGLEVYREYRNAEGDVITKAELGKDIEVHIQIRAMQDQYFSNVAVVDLLPGGFEVVADSVDTSKFDYVDIREDRVVFFMGVGAAASEIVYRIKATNSGDYTVPPVLAQSMYNPNVQAYGKPGQISVTNTD</sequence>
<keyword evidence="3" id="KW-0812">Transmembrane</keyword>
<evidence type="ECO:0000259" key="4">
    <source>
        <dbReference type="SMART" id="SM01359"/>
    </source>
</evidence>
<dbReference type="InterPro" id="IPR011625">
    <property type="entry name" value="A2M_N_BRD"/>
</dbReference>
<dbReference type="SMART" id="SM01360">
    <property type="entry name" value="A2M"/>
    <property type="match status" value="1"/>
</dbReference>
<dbReference type="InterPro" id="IPR021868">
    <property type="entry name" value="Alpha_2_Macroglob_MG3"/>
</dbReference>
<dbReference type="SMART" id="SM01359">
    <property type="entry name" value="A2M_N_2"/>
    <property type="match status" value="1"/>
</dbReference>
<comment type="caution">
    <text evidence="6">The sequence shown here is derived from an EMBL/GenBank/DDBJ whole genome shotgun (WGS) entry which is preliminary data.</text>
</comment>
<dbReference type="Gene3D" id="1.50.10.20">
    <property type="match status" value="1"/>
</dbReference>
<dbReference type="RefSeq" id="WP_058481977.1">
    <property type="nucleotide sequence ID" value="NZ_CAAAII010000002.1"/>
</dbReference>
<dbReference type="SUPFAM" id="SSF48239">
    <property type="entry name" value="Terpenoid cyclases/Protein prenyltransferases"/>
    <property type="match status" value="1"/>
</dbReference>
<dbReference type="CDD" id="cd02891">
    <property type="entry name" value="A2M_like"/>
    <property type="match status" value="1"/>
</dbReference>
<comment type="similarity">
    <text evidence="1">Belongs to the protease inhibitor I39 (alpha-2-macroglobulin) family. Bacterial alpha-2-macroglobulin subfamily.</text>
</comment>
<dbReference type="InterPro" id="IPR041246">
    <property type="entry name" value="Bact_MG10"/>
</dbReference>
<dbReference type="Gene3D" id="2.60.40.10">
    <property type="entry name" value="Immunoglobulins"/>
    <property type="match status" value="1"/>
</dbReference>
<gene>
    <name evidence="6" type="ORF">Lspi_0031</name>
</gene>
<dbReference type="STRING" id="452.Lspi_0031"/>
<dbReference type="InterPro" id="IPR013783">
    <property type="entry name" value="Ig-like_fold"/>
</dbReference>
<dbReference type="PANTHER" id="PTHR40094:SF1">
    <property type="entry name" value="UBIQUITIN DOMAIN-CONTAINING PROTEIN"/>
    <property type="match status" value="1"/>
</dbReference>
<feature type="transmembrane region" description="Helical" evidence="3">
    <location>
        <begin position="46"/>
        <end position="67"/>
    </location>
</feature>
<evidence type="ECO:0000256" key="2">
    <source>
        <dbReference type="ARBA" id="ARBA00022729"/>
    </source>
</evidence>
<dbReference type="Pfam" id="PF01835">
    <property type="entry name" value="MG2"/>
    <property type="match status" value="1"/>
</dbReference>
<evidence type="ECO:0000256" key="3">
    <source>
        <dbReference type="SAM" id="Phobius"/>
    </source>
</evidence>
<name>A0A0W0ZAT9_LEGSP</name>
<dbReference type="Pfam" id="PF17972">
    <property type="entry name" value="bMG5"/>
    <property type="match status" value="1"/>
</dbReference>
<keyword evidence="7" id="KW-1185">Reference proteome</keyword>
<evidence type="ECO:0000313" key="6">
    <source>
        <dbReference type="EMBL" id="KTD66268.1"/>
    </source>
</evidence>
<proteinExistence type="inferred from homology"/>
<keyword evidence="3" id="KW-0472">Membrane</keyword>
<evidence type="ECO:0008006" key="8">
    <source>
        <dbReference type="Google" id="ProtNLM"/>
    </source>
</evidence>
<dbReference type="PATRIC" id="fig|452.5.peg.35"/>
<dbReference type="EMBL" id="LNYX01000001">
    <property type="protein sequence ID" value="KTD66268.1"/>
    <property type="molecule type" value="Genomic_DNA"/>
</dbReference>
<dbReference type="Pfam" id="PF00207">
    <property type="entry name" value="A2M"/>
    <property type="match status" value="1"/>
</dbReference>
<dbReference type="PANTHER" id="PTHR40094">
    <property type="entry name" value="ALPHA-2-MACROGLOBULIN HOMOLOG"/>
    <property type="match status" value="1"/>
</dbReference>
<dbReference type="Gene3D" id="2.60.40.3710">
    <property type="match status" value="1"/>
</dbReference>
<keyword evidence="2" id="KW-0732">Signal</keyword>
<dbReference type="InterPro" id="IPR041203">
    <property type="entry name" value="Bact_A2M_MG5"/>
</dbReference>
<dbReference type="Pfam" id="PF17973">
    <property type="entry name" value="bMG10"/>
    <property type="match status" value="1"/>
</dbReference>
<accession>A0A0W0ZAT9</accession>
<dbReference type="Pfam" id="PF11974">
    <property type="entry name" value="bMG3"/>
    <property type="match status" value="1"/>
</dbReference>